<dbReference type="Proteomes" id="UP000481153">
    <property type="component" value="Unassembled WGS sequence"/>
</dbReference>
<keyword evidence="2" id="KW-1185">Reference proteome</keyword>
<dbReference type="EMBL" id="VJMJ01000113">
    <property type="protein sequence ID" value="KAF0734471.1"/>
    <property type="molecule type" value="Genomic_DNA"/>
</dbReference>
<gene>
    <name evidence="1" type="ORF">Ae201684_008838</name>
</gene>
<organism evidence="1 2">
    <name type="scientific">Aphanomyces euteiches</name>
    <dbReference type="NCBI Taxonomy" id="100861"/>
    <lineage>
        <taxon>Eukaryota</taxon>
        <taxon>Sar</taxon>
        <taxon>Stramenopiles</taxon>
        <taxon>Oomycota</taxon>
        <taxon>Saprolegniomycetes</taxon>
        <taxon>Saprolegniales</taxon>
        <taxon>Verrucalvaceae</taxon>
        <taxon>Aphanomyces</taxon>
    </lineage>
</organism>
<evidence type="ECO:0000313" key="1">
    <source>
        <dbReference type="EMBL" id="KAF0734471.1"/>
    </source>
</evidence>
<accession>A0A6G0X3L6</accession>
<evidence type="ECO:0000313" key="2">
    <source>
        <dbReference type="Proteomes" id="UP000481153"/>
    </source>
</evidence>
<dbReference type="AlphaFoldDB" id="A0A6G0X3L6"/>
<proteinExistence type="predicted"/>
<protein>
    <submittedName>
        <fullName evidence="1">Uncharacterized protein</fullName>
    </submittedName>
</protein>
<sequence>MTPATSKFNKHIGHAIHASAPASLCFRFRFSFRMVLYIVLKAKAMSNTQSKSASGRLDISLARGTKLFSTHILTSLSMTPLARESCVLQFLSLRIPVGISYPLGLDSLCRLTIERAGRMIFYLICWDVCESSNGFNFVHNVVSPLGETTTHIVNCDWKFCQLNINSISATQHSFQDRFKSLIYLSVTSLDLLQKYEIWWDASRMHFRHRTPFLHNRV</sequence>
<name>A0A6G0X3L6_9STRA</name>
<comment type="caution">
    <text evidence="1">The sequence shown here is derived from an EMBL/GenBank/DDBJ whole genome shotgun (WGS) entry which is preliminary data.</text>
</comment>
<reference evidence="1 2" key="1">
    <citation type="submission" date="2019-07" db="EMBL/GenBank/DDBJ databases">
        <title>Genomics analysis of Aphanomyces spp. identifies a new class of oomycete effector associated with host adaptation.</title>
        <authorList>
            <person name="Gaulin E."/>
        </authorList>
    </citation>
    <scope>NUCLEOTIDE SEQUENCE [LARGE SCALE GENOMIC DNA]</scope>
    <source>
        <strain evidence="1 2">ATCC 201684</strain>
    </source>
</reference>